<gene>
    <name evidence="1" type="ORF">CQY20_30085</name>
</gene>
<keyword evidence="2" id="KW-1185">Reference proteome</keyword>
<protein>
    <submittedName>
        <fullName evidence="1">Uncharacterized protein</fullName>
    </submittedName>
</protein>
<accession>A0A2A7MPY4</accession>
<reference evidence="1 2" key="1">
    <citation type="submission" date="2017-10" db="EMBL/GenBank/DDBJ databases">
        <title>The new phylogeny of genus Mycobacterium.</title>
        <authorList>
            <person name="Tortoli E."/>
            <person name="Trovato A."/>
            <person name="Cirillo D.M."/>
        </authorList>
    </citation>
    <scope>NUCLEOTIDE SEQUENCE [LARGE SCALE GENOMIC DNA]</scope>
    <source>
        <strain evidence="1 2">CCUG37673</strain>
    </source>
</reference>
<evidence type="ECO:0000313" key="2">
    <source>
        <dbReference type="Proteomes" id="UP000220914"/>
    </source>
</evidence>
<organism evidence="1 2">
    <name type="scientific">Mycolicibacterium agri</name>
    <name type="common">Mycobacterium agri</name>
    <dbReference type="NCBI Taxonomy" id="36811"/>
    <lineage>
        <taxon>Bacteria</taxon>
        <taxon>Bacillati</taxon>
        <taxon>Actinomycetota</taxon>
        <taxon>Actinomycetes</taxon>
        <taxon>Mycobacteriales</taxon>
        <taxon>Mycobacteriaceae</taxon>
        <taxon>Mycolicibacterium</taxon>
    </lineage>
</organism>
<dbReference type="AlphaFoldDB" id="A0A2A7MPY4"/>
<name>A0A2A7MPY4_MYCAG</name>
<evidence type="ECO:0000313" key="1">
    <source>
        <dbReference type="EMBL" id="PEG33563.1"/>
    </source>
</evidence>
<dbReference type="Proteomes" id="UP000220914">
    <property type="component" value="Unassembled WGS sequence"/>
</dbReference>
<comment type="caution">
    <text evidence="1">The sequence shown here is derived from an EMBL/GenBank/DDBJ whole genome shotgun (WGS) entry which is preliminary data.</text>
</comment>
<proteinExistence type="predicted"/>
<dbReference type="RefSeq" id="WP_097944427.1">
    <property type="nucleotide sequence ID" value="NZ_BLKS01000001.1"/>
</dbReference>
<sequence length="82" mass="8590">MVSTRGDGGVSILAEEVVGGDVVLVPHEGGGRRPLHVVSVRQEQIVGGRPMVLLTLEIEPPAARPVVVQAPVGSRVIRLPRA</sequence>
<dbReference type="EMBL" id="PDCP01000104">
    <property type="protein sequence ID" value="PEG33563.1"/>
    <property type="molecule type" value="Genomic_DNA"/>
</dbReference>